<comment type="cofactor">
    <cofactor evidence="1">
        <name>K(+)</name>
        <dbReference type="ChEBI" id="CHEBI:29103"/>
    </cofactor>
</comment>
<evidence type="ECO:0000256" key="6">
    <source>
        <dbReference type="ARBA" id="ARBA00022741"/>
    </source>
</evidence>
<evidence type="ECO:0000313" key="13">
    <source>
        <dbReference type="EMBL" id="VAX12851.1"/>
    </source>
</evidence>
<dbReference type="NCBIfam" id="TIGR00671">
    <property type="entry name" value="baf"/>
    <property type="match status" value="1"/>
</dbReference>
<keyword evidence="9" id="KW-0630">Potassium</keyword>
<dbReference type="GO" id="GO:0004594">
    <property type="term" value="F:pantothenate kinase activity"/>
    <property type="evidence" value="ECO:0007669"/>
    <property type="project" value="InterPro"/>
</dbReference>
<evidence type="ECO:0000256" key="11">
    <source>
        <dbReference type="ARBA" id="ARBA00038036"/>
    </source>
</evidence>
<evidence type="ECO:0000256" key="10">
    <source>
        <dbReference type="ARBA" id="ARBA00022993"/>
    </source>
</evidence>
<dbReference type="SUPFAM" id="SSF53067">
    <property type="entry name" value="Actin-like ATPase domain"/>
    <property type="match status" value="2"/>
</dbReference>
<evidence type="ECO:0000256" key="4">
    <source>
        <dbReference type="ARBA" id="ARBA00022490"/>
    </source>
</evidence>
<dbReference type="GO" id="GO:0015937">
    <property type="term" value="P:coenzyme A biosynthetic process"/>
    <property type="evidence" value="ECO:0007669"/>
    <property type="project" value="UniProtKB-KW"/>
</dbReference>
<evidence type="ECO:0000256" key="1">
    <source>
        <dbReference type="ARBA" id="ARBA00001958"/>
    </source>
</evidence>
<evidence type="ECO:0000256" key="12">
    <source>
        <dbReference type="ARBA" id="ARBA00040883"/>
    </source>
</evidence>
<accession>A0A3B1BEM5</accession>
<evidence type="ECO:0000256" key="8">
    <source>
        <dbReference type="ARBA" id="ARBA00022840"/>
    </source>
</evidence>
<keyword evidence="8" id="KW-0067">ATP-binding</keyword>
<dbReference type="InterPro" id="IPR043129">
    <property type="entry name" value="ATPase_NBD"/>
</dbReference>
<reference evidence="13" key="1">
    <citation type="submission" date="2018-06" db="EMBL/GenBank/DDBJ databases">
        <authorList>
            <person name="Zhirakovskaya E."/>
        </authorList>
    </citation>
    <scope>NUCLEOTIDE SEQUENCE</scope>
</reference>
<gene>
    <name evidence="13" type="ORF">MNBD_GAMMA24-2174</name>
</gene>
<keyword evidence="10" id="KW-0173">Coenzyme A biosynthesis</keyword>
<evidence type="ECO:0000256" key="7">
    <source>
        <dbReference type="ARBA" id="ARBA00022777"/>
    </source>
</evidence>
<dbReference type="CDD" id="cd24015">
    <property type="entry name" value="ASKHA_NBD_PanK-III"/>
    <property type="match status" value="1"/>
</dbReference>
<dbReference type="AlphaFoldDB" id="A0A3B1BEM5"/>
<organism evidence="13">
    <name type="scientific">hydrothermal vent metagenome</name>
    <dbReference type="NCBI Taxonomy" id="652676"/>
    <lineage>
        <taxon>unclassified sequences</taxon>
        <taxon>metagenomes</taxon>
        <taxon>ecological metagenomes</taxon>
    </lineage>
</organism>
<keyword evidence="6" id="KW-0547">Nucleotide-binding</keyword>
<dbReference type="Pfam" id="PF03309">
    <property type="entry name" value="Pan_kinase"/>
    <property type="match status" value="1"/>
</dbReference>
<name>A0A3B1BEM5_9ZZZZ</name>
<sequence length="274" mass="29970">MKALFDIGNSRIKWAWFEQSQKPAKGPFSLHDIGGAGHAECPFDEMAAVNWTDWPRPEEIVVSSVGADEHWRQLRDWCSQHWRQQPVRVTSVAEGYDICNAYARPDELGSDRWAAIIGAHHLRHTNTCVIDCGTAITVDFLDAAGRHLGGYIIPGLELMQQSLAQRTDAIQLLSQSSGSESGRCRTEPGSSTAACIEHGLLLTITSLIEVGCKKMEIQTGKLFHCLLTGGNAEQLAPCLGKGVAFEPHLVLQGLARIACEDHSVSATDRDSIKK</sequence>
<evidence type="ECO:0000256" key="9">
    <source>
        <dbReference type="ARBA" id="ARBA00022958"/>
    </source>
</evidence>
<keyword evidence="5 13" id="KW-0808">Transferase</keyword>
<comment type="similarity">
    <text evidence="11">Belongs to the type III pantothenate kinase family.</text>
</comment>
<dbReference type="PANTHER" id="PTHR34265">
    <property type="entry name" value="TYPE III PANTOTHENATE KINASE"/>
    <property type="match status" value="1"/>
</dbReference>
<dbReference type="GO" id="GO:0005524">
    <property type="term" value="F:ATP binding"/>
    <property type="evidence" value="ECO:0007669"/>
    <property type="project" value="UniProtKB-KW"/>
</dbReference>
<comment type="subcellular location">
    <subcellularLocation>
        <location evidence="2">Cytoplasm</location>
    </subcellularLocation>
</comment>
<evidence type="ECO:0000256" key="2">
    <source>
        <dbReference type="ARBA" id="ARBA00004496"/>
    </source>
</evidence>
<protein>
    <recommendedName>
        <fullName evidence="12">Type III pantothenate kinase</fullName>
    </recommendedName>
</protein>
<dbReference type="GO" id="GO:0005737">
    <property type="term" value="C:cytoplasm"/>
    <property type="evidence" value="ECO:0007669"/>
    <property type="project" value="UniProtKB-SubCell"/>
</dbReference>
<keyword evidence="4" id="KW-0963">Cytoplasm</keyword>
<evidence type="ECO:0000256" key="3">
    <source>
        <dbReference type="ARBA" id="ARBA00011738"/>
    </source>
</evidence>
<comment type="subunit">
    <text evidence="3">Homodimer.</text>
</comment>
<dbReference type="PANTHER" id="PTHR34265:SF1">
    <property type="entry name" value="TYPE III PANTOTHENATE KINASE"/>
    <property type="match status" value="1"/>
</dbReference>
<dbReference type="EMBL" id="UOFZ01000066">
    <property type="protein sequence ID" value="VAX12851.1"/>
    <property type="molecule type" value="Genomic_DNA"/>
</dbReference>
<dbReference type="Gene3D" id="3.30.420.40">
    <property type="match status" value="2"/>
</dbReference>
<dbReference type="HAMAP" id="MF_01274">
    <property type="entry name" value="Pantothen_kinase_3"/>
    <property type="match status" value="1"/>
</dbReference>
<evidence type="ECO:0000256" key="5">
    <source>
        <dbReference type="ARBA" id="ARBA00022679"/>
    </source>
</evidence>
<dbReference type="InterPro" id="IPR004619">
    <property type="entry name" value="Type_III_PanK"/>
</dbReference>
<keyword evidence="7 13" id="KW-0418">Kinase</keyword>
<proteinExistence type="inferred from homology"/>